<dbReference type="GO" id="GO:0050032">
    <property type="term" value="F:L-rhamnonate dehydratase activity"/>
    <property type="evidence" value="ECO:0007669"/>
    <property type="project" value="UniProtKB-EC"/>
</dbReference>
<evidence type="ECO:0000256" key="1">
    <source>
        <dbReference type="ARBA" id="ARBA00001946"/>
    </source>
</evidence>
<dbReference type="EMBL" id="GL984381">
    <property type="protein sequence ID" value="EGR27198.1"/>
    <property type="molecule type" value="Genomic_DNA"/>
</dbReference>
<dbReference type="SMART" id="SM01130">
    <property type="entry name" value="DHDPS"/>
    <property type="match status" value="1"/>
</dbReference>
<evidence type="ECO:0000256" key="2">
    <source>
        <dbReference type="ARBA" id="ARBA00022723"/>
    </source>
</evidence>
<dbReference type="SFLD" id="SFLDS00001">
    <property type="entry name" value="Enolase"/>
    <property type="match status" value="1"/>
</dbReference>
<dbReference type="Gene3D" id="3.20.20.120">
    <property type="entry name" value="Enolase-like C-terminal domain"/>
    <property type="match status" value="1"/>
</dbReference>
<dbReference type="SUPFAM" id="SSF51569">
    <property type="entry name" value="Aldolase"/>
    <property type="match status" value="1"/>
</dbReference>
<dbReference type="EC" id="4.2.1.90" evidence="5"/>
<dbReference type="PANTHER" id="PTHR13794">
    <property type="entry name" value="ENOLASE SUPERFAMILY, MANDELATE RACEMASE"/>
    <property type="match status" value="1"/>
</dbReference>
<dbReference type="Gene3D" id="3.20.20.70">
    <property type="entry name" value="Aldolase class I"/>
    <property type="match status" value="1"/>
</dbReference>
<dbReference type="SFLD" id="SFLDG00179">
    <property type="entry name" value="mandelate_racemase"/>
    <property type="match status" value="1"/>
</dbReference>
<dbReference type="OrthoDB" id="14161at2759"/>
<evidence type="ECO:0000259" key="4">
    <source>
        <dbReference type="SMART" id="SM00922"/>
    </source>
</evidence>
<dbReference type="InterPro" id="IPR029017">
    <property type="entry name" value="Enolase-like_N"/>
</dbReference>
<dbReference type="InterPro" id="IPR013342">
    <property type="entry name" value="Mandelate_racemase_C"/>
</dbReference>
<keyword evidence="5" id="KW-0456">Lyase</keyword>
<dbReference type="GO" id="GO:0000287">
    <property type="term" value="F:magnesium ion binding"/>
    <property type="evidence" value="ECO:0007669"/>
    <property type="project" value="TreeGrafter"/>
</dbReference>
<keyword evidence="6" id="KW-1185">Reference proteome</keyword>
<gene>
    <name evidence="5" type="ORF">IMG5_200190</name>
</gene>
<dbReference type="SMART" id="SM00922">
    <property type="entry name" value="MR_MLE"/>
    <property type="match status" value="1"/>
</dbReference>
<dbReference type="eggNOG" id="ENOG502QU7C">
    <property type="taxonomic scope" value="Eukaryota"/>
</dbReference>
<name>G0R5Q2_ICHMU</name>
<organism evidence="5 6">
    <name type="scientific">Ichthyophthirius multifiliis</name>
    <name type="common">White spot disease agent</name>
    <name type="synonym">Ich</name>
    <dbReference type="NCBI Taxonomy" id="5932"/>
    <lineage>
        <taxon>Eukaryota</taxon>
        <taxon>Sar</taxon>
        <taxon>Alveolata</taxon>
        <taxon>Ciliophora</taxon>
        <taxon>Intramacronucleata</taxon>
        <taxon>Oligohymenophorea</taxon>
        <taxon>Hymenostomatida</taxon>
        <taxon>Ophryoglenina</taxon>
        <taxon>Ichthyophthirius</taxon>
    </lineage>
</organism>
<proteinExistence type="predicted"/>
<dbReference type="PANTHER" id="PTHR13794:SF58">
    <property type="entry name" value="MITOCHONDRIAL ENOLASE SUPERFAMILY MEMBER 1"/>
    <property type="match status" value="1"/>
</dbReference>
<comment type="cofactor">
    <cofactor evidence="1">
        <name>Mg(2+)</name>
        <dbReference type="ChEBI" id="CHEBI:18420"/>
    </cofactor>
</comment>
<dbReference type="AlphaFoldDB" id="G0R5Q2"/>
<evidence type="ECO:0000256" key="3">
    <source>
        <dbReference type="ARBA" id="ARBA00022842"/>
    </source>
</evidence>
<reference evidence="5 6" key="1">
    <citation type="submission" date="2011-07" db="EMBL/GenBank/DDBJ databases">
        <authorList>
            <person name="Coyne R."/>
            <person name="Brami D."/>
            <person name="Johnson J."/>
            <person name="Hostetler J."/>
            <person name="Hannick L."/>
            <person name="Clark T."/>
            <person name="Cassidy-Hanley D."/>
            <person name="Inman J."/>
        </authorList>
    </citation>
    <scope>NUCLEOTIDE SEQUENCE [LARGE SCALE GENOMIC DNA]</scope>
    <source>
        <strain evidence="5 6">G5</strain>
    </source>
</reference>
<dbReference type="InterPro" id="IPR013785">
    <property type="entry name" value="Aldolase_TIM"/>
</dbReference>
<dbReference type="GO" id="GO:0008747">
    <property type="term" value="F:N-acetylneuraminate lyase activity"/>
    <property type="evidence" value="ECO:0007669"/>
    <property type="project" value="UniProtKB-EC"/>
</dbReference>
<dbReference type="RefSeq" id="XP_004024082.1">
    <property type="nucleotide sequence ID" value="XM_004024033.1"/>
</dbReference>
<keyword evidence="3" id="KW-0460">Magnesium</keyword>
<dbReference type="InterPro" id="IPR018110">
    <property type="entry name" value="Mandel_Rmase/mucon_lact_enz_CS"/>
</dbReference>
<dbReference type="Proteomes" id="UP000008983">
    <property type="component" value="Unassembled WGS sequence"/>
</dbReference>
<dbReference type="GeneID" id="14903260"/>
<feature type="domain" description="Mandelate racemase/muconate lactonizing enzyme C-terminal" evidence="4">
    <location>
        <begin position="197"/>
        <end position="293"/>
    </location>
</feature>
<dbReference type="GO" id="GO:0009063">
    <property type="term" value="P:amino acid catabolic process"/>
    <property type="evidence" value="ECO:0007669"/>
    <property type="project" value="InterPro"/>
</dbReference>
<sequence length="739" mass="82871">MQYIRFPTSKIEQGTDAMHTNCDYSAVYINLVTLNLQGPSHESPIGISIIFTIGKGTETILKCLEELEDLFIGLTLDSIIDDFSTFWNKLTCDPQMRWIGPEKGVIHMAVGGVVNAIWDLWSKIERKPLWQLLVDMEPEKLIDCLNFSYITDVLTKKEALEILNKNQNSKKERVDQLKKLGGYPAYTTAVGWAGYSDEKVIEMIKLSKKQGFNAFKAKVGCGLERDLHRLTLIRNEIGKDSILMTDANQVWSVEQAISTMKKLSHLNILWIEEPTAPDDAVGHSEIAKALNPLGIKVATGEHAHNRILHKQLNVLNSYQFVQSDSCRVGGLNELIVIQLMAKKFHKPVCLHAGGVGLCEMGIHAAIFDFVAVSASLEQRWLEYSGTLHEHFIHPVNINDGKYMLPSAIGYGLEMKTESIAQFVYPNGSYWQSAVGLSKFTPFKGIMAATFAPFNTDGSKLNLEIIPQIADDLVKQKVCGIFVNGTSGEFTSLTVYERKQILEKWCQTREVNEGKLHLIAQIGSSVFSESVELALHASQLKNVQAIAFIAPSYFKPKNIEELVSLISQIAKKVPQMPFYYYHYPNMNGVNFEVKKTLDLTKEICPNIVGVKFTDSNFADLGRCASSGYNVLVGADNMLFSALAAGADGAIGISYNFTGVLHNQIYENFLQNDFYVCHQLQEQSRVILEKINYYGIYPCSKFLMNSIRGFDLGPLRWPIGNLNQEQKKNILNENTFEILKQ</sequence>
<dbReference type="Gene3D" id="3.30.390.10">
    <property type="entry name" value="Enolase-like, N-terminal domain"/>
    <property type="match status" value="1"/>
</dbReference>
<evidence type="ECO:0000313" key="6">
    <source>
        <dbReference type="Proteomes" id="UP000008983"/>
    </source>
</evidence>
<dbReference type="InterPro" id="IPR029065">
    <property type="entry name" value="Enolase_C-like"/>
</dbReference>
<accession>G0R5Q2</accession>
<dbReference type="SUPFAM" id="SSF51604">
    <property type="entry name" value="Enolase C-terminal domain-like"/>
    <property type="match status" value="1"/>
</dbReference>
<dbReference type="InterPro" id="IPR046945">
    <property type="entry name" value="RHMD-like"/>
</dbReference>
<dbReference type="EC" id="4.1.3.3" evidence="5"/>
<keyword evidence="2" id="KW-0479">Metal-binding</keyword>
<dbReference type="Pfam" id="PF13378">
    <property type="entry name" value="MR_MLE_C"/>
    <property type="match status" value="1"/>
</dbReference>
<dbReference type="SUPFAM" id="SSF54826">
    <property type="entry name" value="Enolase N-terminal domain-like"/>
    <property type="match status" value="1"/>
</dbReference>
<dbReference type="STRING" id="857967.G0R5Q2"/>
<dbReference type="InterPro" id="IPR036849">
    <property type="entry name" value="Enolase-like_C_sf"/>
</dbReference>
<dbReference type="PRINTS" id="PR00146">
    <property type="entry name" value="DHPICSNTHASE"/>
</dbReference>
<dbReference type="InParanoid" id="G0R5Q2"/>
<evidence type="ECO:0000313" key="5">
    <source>
        <dbReference type="EMBL" id="EGR27198.1"/>
    </source>
</evidence>
<dbReference type="PROSITE" id="PS00909">
    <property type="entry name" value="MR_MLE_2"/>
    <property type="match status" value="1"/>
</dbReference>
<protein>
    <submittedName>
        <fullName evidence="5">Mandelate racemase muconate lactonizing protein, putative</fullName>
        <ecNumber evidence="5">4.1.3.3</ecNumber>
        <ecNumber evidence="5">4.2.1.90</ecNumber>
    </submittedName>
</protein>
<dbReference type="GO" id="GO:0016052">
    <property type="term" value="P:carbohydrate catabolic process"/>
    <property type="evidence" value="ECO:0007669"/>
    <property type="project" value="TreeGrafter"/>
</dbReference>
<dbReference type="Pfam" id="PF00701">
    <property type="entry name" value="DHDPS"/>
    <property type="match status" value="1"/>
</dbReference>
<dbReference type="InterPro" id="IPR002220">
    <property type="entry name" value="DapA-like"/>
</dbReference>